<feature type="domain" description="Glycoside hydrolase family 65 central catalytic" evidence="4">
    <location>
        <begin position="306"/>
        <end position="513"/>
    </location>
</feature>
<sequence length="1466" mass="165686">MSICHAITLPLFLASTAVIRCIMAAGTSTRFITDTLPKDHNRVTVRQSSNRTLMPSVANGYVGTVIYSDAVHVSGVYNGKAYPKKKPIYPVYFYQHTHRARIPSTASIDFSLSGIQGKTSYALDVLEGVFYKWFSADSLNVEQRIYAHRSRKNLLVVEISAKNNAAKELLMKVSSNFGDSSVDVEFKTIDSNRPEALAAIGMVNETEEAGSMRANIATVWTKLQKTLTVKATSEEQTWYFITSIATSLDTKFNPLAEALYQWDAAMLENFLKNQRQLGRHFGERAGKEGEVAWKGTDWPYGLSPGGLPGGEEYMGHTFWDQDIWMYPPLVLLHPDLARSALKYRKDRLPAARRIAKEYGYKGAMFPWESSYTGLETSPGERYGKAQIHITGDIAFAAKQFWRSSKDFNWLREIGYPLVFQTAEYWASRVEYDVANDRYVINDVMPPDEYHYPVNNSVYTNVVAKMNLLFAKEVAGILGKEVPKEWLKIAEKLTIPFDGKNNYHPEYEGYTLDKEVKQADAILIGYPLMYEMDRKVRYNDLNLYENRTDPDGPAMTHSMFAIGWLDLGEKQRAKKPFLKNYANIRGPFKVWTERRDVWGAVNFITGAGGFLQAVIYGYGGFRLKDSELSFNPTLPPNVNKMRIRVNYLGSLIDFAIKDEKITIMVVSSGPIAPSLEVSTSEGIFSLERGKAVSISRDRGVLRIADSKSHIRSCAPCDHSRLHICLLLLLSFFLYLYQVICGSEILVFISFSLISLVKSSSAAGTPTRFVTDKLPRDFSRSSVRHSRNGQFMASVGNGYLGTVIYSDTVHISGVFNGPSYPKKYPIYPVYFYQHTHRARVPSTASVNFKVRGIPGNSSYALDVSEGVFYKWFKAVNLTVEERIYAHRTRKNLLVVEITAKNDAGRKFAMDIIPNLGHVTDDIHFYMKDSFRGDALAATGLINQTEETGSIRPNVAIVWTYPDPDNPLIIKNSSEEQTWYYITSIATNLDTKFNPLTEALFQFDEATRAKEKLLAEHKAAWKALWETGRIEIEGDLEMAQAVYGSMYYILSSTRSDWPYGLSPGGLPGGEEYMGHTFWDQDIWMYPPLVLLHPDLARSALKYRKDRLPAARRIAKKYGFKGAMFPWESSFTGLETSPGEKYGKNQNHITGDVAFAAKLFWEATKDLHWLRAVGYPLAYQTAEYWASRVDYDAKQDKYVINHVMPPDEYHYPVNNSLYTNVVAKINLLFAQEAADILGEEVPELWSTIAEKMYIPFDSKRNFHPEYEGYIPTVMVKQADVVLAGYPLMYEMQKQVRHNDLDYYERLTNPNGPAMTHAMFAIGWLEVGEIKKADRSFLKNYDNIQGPFKVWSERRWGKGAVNFITGAGGFLQAVVYGYGGIRIKKDGLYFNSTLPPGVTKLTIGIHYLESAIDFQVTLGGVSFTVVSNGPISPDLEVLADERVYPLKRGKLVRIIGTKSGIVRKRVSRNNT</sequence>
<keyword evidence="7" id="KW-1185">Reference proteome</keyword>
<dbReference type="EMBL" id="CALNXI010000039">
    <property type="protein sequence ID" value="CAH3016355.1"/>
    <property type="molecule type" value="Genomic_DNA"/>
</dbReference>
<dbReference type="InterPro" id="IPR005194">
    <property type="entry name" value="Glyco_hydro_65_C"/>
</dbReference>
<dbReference type="InterPro" id="IPR005195">
    <property type="entry name" value="Glyco_hydro_65_M"/>
</dbReference>
<evidence type="ECO:0008006" key="8">
    <source>
        <dbReference type="Google" id="ProtNLM"/>
    </source>
</evidence>
<evidence type="ECO:0000256" key="1">
    <source>
        <dbReference type="ARBA" id="ARBA00006768"/>
    </source>
</evidence>
<dbReference type="Pfam" id="PF03632">
    <property type="entry name" value="Glyco_hydro_65m"/>
    <property type="match status" value="2"/>
</dbReference>
<name>A0ABN8LLE0_9CNID</name>
<accession>A0ABN8LLE0</accession>
<feature type="signal peptide" evidence="3">
    <location>
        <begin position="1"/>
        <end position="24"/>
    </location>
</feature>
<evidence type="ECO:0000313" key="7">
    <source>
        <dbReference type="Proteomes" id="UP001159427"/>
    </source>
</evidence>
<dbReference type="PANTHER" id="PTHR11051">
    <property type="entry name" value="GLYCOSYL HYDROLASE-RELATED"/>
    <property type="match status" value="1"/>
</dbReference>
<evidence type="ECO:0000259" key="4">
    <source>
        <dbReference type="Pfam" id="PF03632"/>
    </source>
</evidence>
<organism evidence="6 7">
    <name type="scientific">Porites evermanni</name>
    <dbReference type="NCBI Taxonomy" id="104178"/>
    <lineage>
        <taxon>Eukaryota</taxon>
        <taxon>Metazoa</taxon>
        <taxon>Cnidaria</taxon>
        <taxon>Anthozoa</taxon>
        <taxon>Hexacorallia</taxon>
        <taxon>Scleractinia</taxon>
        <taxon>Fungiina</taxon>
        <taxon>Poritidae</taxon>
        <taxon>Porites</taxon>
    </lineage>
</organism>
<feature type="transmembrane region" description="Helical" evidence="2">
    <location>
        <begin position="724"/>
        <end position="749"/>
    </location>
</feature>
<reference evidence="6 7" key="1">
    <citation type="submission" date="2022-05" db="EMBL/GenBank/DDBJ databases">
        <authorList>
            <consortium name="Genoscope - CEA"/>
            <person name="William W."/>
        </authorList>
    </citation>
    <scope>NUCLEOTIDE SEQUENCE [LARGE SCALE GENOMIC DNA]</scope>
</reference>
<feature type="domain" description="Glycoside hydrolase family 65 central catalytic" evidence="4">
    <location>
        <begin position="1059"/>
        <end position="1266"/>
    </location>
</feature>
<keyword evidence="2" id="KW-0812">Transmembrane</keyword>
<evidence type="ECO:0000313" key="6">
    <source>
        <dbReference type="EMBL" id="CAH3016355.1"/>
    </source>
</evidence>
<dbReference type="Gene3D" id="2.60.420.10">
    <property type="entry name" value="Maltose phosphorylase, domain 3"/>
    <property type="match status" value="2"/>
</dbReference>
<proteinExistence type="inferred from homology"/>
<evidence type="ECO:0000259" key="5">
    <source>
        <dbReference type="Pfam" id="PF03633"/>
    </source>
</evidence>
<dbReference type="PANTHER" id="PTHR11051:SF8">
    <property type="entry name" value="PROTEIN-GLUCOSYLGALACTOSYLHYDROXYLYSINE GLUCOSIDASE"/>
    <property type="match status" value="1"/>
</dbReference>
<dbReference type="Gene3D" id="1.50.10.10">
    <property type="match status" value="2"/>
</dbReference>
<dbReference type="InterPro" id="IPR008928">
    <property type="entry name" value="6-hairpin_glycosidase_sf"/>
</dbReference>
<evidence type="ECO:0000256" key="2">
    <source>
        <dbReference type="SAM" id="Phobius"/>
    </source>
</evidence>
<dbReference type="Pfam" id="PF03633">
    <property type="entry name" value="Glyco_hydro_65C"/>
    <property type="match status" value="1"/>
</dbReference>
<keyword evidence="2" id="KW-0472">Membrane</keyword>
<dbReference type="InterPro" id="IPR012341">
    <property type="entry name" value="6hp_glycosidase-like_sf"/>
</dbReference>
<feature type="domain" description="Glycoside hydrolase family 65 C-terminal" evidence="5">
    <location>
        <begin position="620"/>
        <end position="670"/>
    </location>
</feature>
<evidence type="ECO:0000256" key="3">
    <source>
        <dbReference type="SAM" id="SignalP"/>
    </source>
</evidence>
<feature type="chain" id="PRO_5046609467" description="Acid trehalase-like protein 1" evidence="3">
    <location>
        <begin position="25"/>
        <end position="1466"/>
    </location>
</feature>
<comment type="caution">
    <text evidence="6">The sequence shown here is derived from an EMBL/GenBank/DDBJ whole genome shotgun (WGS) entry which is preliminary data.</text>
</comment>
<dbReference type="Proteomes" id="UP001159427">
    <property type="component" value="Unassembled WGS sequence"/>
</dbReference>
<protein>
    <recommendedName>
        <fullName evidence="8">Acid trehalase-like protein 1</fullName>
    </recommendedName>
</protein>
<keyword evidence="2" id="KW-1133">Transmembrane helix</keyword>
<dbReference type="SUPFAM" id="SSF48208">
    <property type="entry name" value="Six-hairpin glycosidases"/>
    <property type="match status" value="2"/>
</dbReference>
<comment type="similarity">
    <text evidence="1">Belongs to the glycosyl hydrolase 65 family.</text>
</comment>
<keyword evidence="3" id="KW-0732">Signal</keyword>
<feature type="transmembrane region" description="Helical" evidence="2">
    <location>
        <begin position="596"/>
        <end position="617"/>
    </location>
</feature>
<gene>
    <name evidence="6" type="ORF">PEVE_00028174</name>
</gene>